<dbReference type="OrthoDB" id="3404382at2"/>
<comment type="caution">
    <text evidence="2">The sequence shown here is derived from an EMBL/GenBank/DDBJ whole genome shotgun (WGS) entry which is preliminary data.</text>
</comment>
<dbReference type="EMBL" id="RBAN01000004">
    <property type="protein sequence ID" value="RKN53040.1"/>
    <property type="molecule type" value="Genomic_DNA"/>
</dbReference>
<keyword evidence="3" id="KW-1185">Reference proteome</keyword>
<gene>
    <name evidence="2" type="ORF">D7193_24960</name>
</gene>
<dbReference type="CDD" id="cd07043">
    <property type="entry name" value="STAS_anti-anti-sigma_factors"/>
    <property type="match status" value="1"/>
</dbReference>
<dbReference type="PROSITE" id="PS50801">
    <property type="entry name" value="STAS"/>
    <property type="match status" value="1"/>
</dbReference>
<name>A0A3A9ZY07_9ACTN</name>
<proteinExistence type="predicted"/>
<evidence type="ECO:0000313" key="3">
    <source>
        <dbReference type="Proteomes" id="UP000279968"/>
    </source>
</evidence>
<dbReference type="Proteomes" id="UP000279968">
    <property type="component" value="Unassembled WGS sequence"/>
</dbReference>
<dbReference type="InterPro" id="IPR002645">
    <property type="entry name" value="STAS_dom"/>
</dbReference>
<evidence type="ECO:0000259" key="1">
    <source>
        <dbReference type="PROSITE" id="PS50801"/>
    </source>
</evidence>
<reference evidence="2 3" key="1">
    <citation type="journal article" date="2015" name="Int. J. Syst. Evol. Microbiol.">
        <title>Micromonospora costi sp. nov., isolated from a leaf of Costus speciosus.</title>
        <authorList>
            <person name="Thawai C."/>
        </authorList>
    </citation>
    <scope>NUCLEOTIDE SEQUENCE [LARGE SCALE GENOMIC DNA]</scope>
    <source>
        <strain evidence="2 3">CS1-12</strain>
    </source>
</reference>
<dbReference type="Gene3D" id="3.30.750.24">
    <property type="entry name" value="STAS domain"/>
    <property type="match status" value="1"/>
</dbReference>
<dbReference type="Pfam" id="PF01740">
    <property type="entry name" value="STAS"/>
    <property type="match status" value="1"/>
</dbReference>
<feature type="domain" description="STAS" evidence="1">
    <location>
        <begin position="19"/>
        <end position="137"/>
    </location>
</feature>
<sequence length="139" mass="14899">MTHAAHHGLLRCDHHDVRPGLRYVTLTGEADLATADQLERDLGRLLAPAWVVHLALDLTLLRYLDCAALAVLVAVRQAASANSQKVTISAAGGTPQRVLALTGVGQLFGYPPPAVVSVPSTRYERMPPSLRQASLRFAS</sequence>
<protein>
    <submittedName>
        <fullName evidence="2">Anti-sigma factor antagonist</fullName>
    </submittedName>
</protein>
<dbReference type="AlphaFoldDB" id="A0A3A9ZY07"/>
<accession>A0A3A9ZY07</accession>
<dbReference type="SUPFAM" id="SSF52091">
    <property type="entry name" value="SpoIIaa-like"/>
    <property type="match status" value="1"/>
</dbReference>
<dbReference type="RefSeq" id="WP_120781976.1">
    <property type="nucleotide sequence ID" value="NZ_JBHLUP010000002.1"/>
</dbReference>
<organism evidence="2 3">
    <name type="scientific">Micromonospora costi</name>
    <dbReference type="NCBI Taxonomy" id="1530042"/>
    <lineage>
        <taxon>Bacteria</taxon>
        <taxon>Bacillati</taxon>
        <taxon>Actinomycetota</taxon>
        <taxon>Actinomycetes</taxon>
        <taxon>Micromonosporales</taxon>
        <taxon>Micromonosporaceae</taxon>
        <taxon>Micromonospora</taxon>
    </lineage>
</organism>
<dbReference type="InterPro" id="IPR036513">
    <property type="entry name" value="STAS_dom_sf"/>
</dbReference>
<evidence type="ECO:0000313" key="2">
    <source>
        <dbReference type="EMBL" id="RKN53040.1"/>
    </source>
</evidence>